<organism evidence="2 3">
    <name type="scientific">Mycobacterium phage Superphikiman</name>
    <dbReference type="NCBI Taxonomy" id="2041551"/>
    <lineage>
        <taxon>Viruses</taxon>
        <taxon>Duplodnaviria</taxon>
        <taxon>Heunggongvirae</taxon>
        <taxon>Uroviricota</taxon>
        <taxon>Caudoviricetes</taxon>
        <taxon>Omegavirus</taxon>
        <taxon>Omegavirus courthouse</taxon>
    </lineage>
</organism>
<keyword evidence="1" id="KW-0812">Transmembrane</keyword>
<gene>
    <name evidence="2" type="ORF">SEA_SUPERPHIKIMAN_231</name>
</gene>
<sequence length="44" mass="4606">MDNISRELDKAVNSGKATFSGLLVTVGASAAVWAMLALIVWVLS</sequence>
<keyword evidence="1" id="KW-0472">Membrane</keyword>
<evidence type="ECO:0000313" key="2">
    <source>
        <dbReference type="EMBL" id="ATS93069.1"/>
    </source>
</evidence>
<accession>A0A2D2W4T8</accession>
<dbReference type="EMBL" id="MF919534">
    <property type="protein sequence ID" value="ATS93069.1"/>
    <property type="molecule type" value="Genomic_DNA"/>
</dbReference>
<proteinExistence type="predicted"/>
<dbReference type="Proteomes" id="UP000240916">
    <property type="component" value="Segment"/>
</dbReference>
<keyword evidence="1" id="KW-1133">Transmembrane helix</keyword>
<evidence type="ECO:0000313" key="3">
    <source>
        <dbReference type="Proteomes" id="UP000240916"/>
    </source>
</evidence>
<evidence type="ECO:0000256" key="1">
    <source>
        <dbReference type="SAM" id="Phobius"/>
    </source>
</evidence>
<reference evidence="2 3" key="1">
    <citation type="submission" date="2017-09" db="EMBL/GenBank/DDBJ databases">
        <authorList>
            <person name="Pradhan P."/>
            <person name="Aluri L.S."/>
            <person name="Anandarajan D."/>
            <person name="Beiriger J.C."/>
            <person name="Bethamcharla R."/>
            <person name="Betini N."/>
            <person name="Bhatt S.D."/>
            <person name="Chengalvala S."/>
            <person name="Cox N.E."/>
            <person name="Delvadia B.P."/>
            <person name="Desai A.S."/>
            <person name="Devaney A.M."/>
            <person name="Doyle B.K."/>
            <person name="Edgerton A.O."/>
            <person name="Erlich M.C."/>
            <person name="Fitzpatrick K.C."/>
            <person name="Gajjar E.A."/>
            <person name="Ganguly A."/>
            <person name="Gill R.S."/>
            <person name="Goldman M.G."/>
            <person name="Good P.M."/>
            <person name="Gupta N."/>
            <person name="Haddad L.M."/>
            <person name="Han E.J."/>
            <person name="Jain S."/>
            <person name="Jiang A."/>
            <person name="Jurgielewicz A.D."/>
            <person name="Kainth D.K."/>
            <person name="Karam J.M."/>
            <person name="Kodavatiganti M."/>
            <person name="Kriete S.J."/>
            <person name="MacDonald C.E."/>
            <person name="Maret J.P."/>
            <person name="Mathew A.E."/>
            <person name="Nako S."/>
            <person name="Natrajan M."/>
            <person name="Nishu N.M."/>
            <person name="Parikh A."/>
            <person name="Patel N."/>
            <person name="Patel P.D."/>
            <person name="Patel S."/>
            <person name="Patra K."/>
            <person name="Pumpuckdee D."/>
            <person name="Rai K."/>
            <person name="Ramanathan A."/>
            <person name="Sarkar A."/>
            <person name="Schaffer B.L."/>
            <person name="Shah P."/>
            <person name="Tata R.K."/>
            <person name="Tawfik A.H."/>
            <person name="Thuremella B.T."/>
            <person name="Toma J."/>
            <person name="Tran T.L."/>
            <person name="Veera S."/>
            <person name="Vemulapalli V.K."/>
            <person name="Vidas T.V."/>
            <person name="Vieira K.S."/>
            <person name="Vijayakumar G."/>
            <person name="Walor T.A."/>
            <person name="White C.R."/>
            <person name="Wong B.M."/>
            <person name="Zhao Sl."/>
            <person name="McDonald M.T."/>
            <person name="Dalia R."/>
            <person name="Little J.L."/>
            <person name="Gurney S.M.R."/>
            <person name="Bollivar D.W."/>
            <person name="Garlena R.A."/>
            <person name="Russell D.A."/>
            <person name="Pope W.H."/>
            <person name="Jacobs-Sera D."/>
            <person name="Hendrix R.W."/>
            <person name="Hatfull G.F."/>
        </authorList>
    </citation>
    <scope>NUCLEOTIDE SEQUENCE [LARGE SCALE GENOMIC DNA]</scope>
</reference>
<name>A0A2D2W4T8_9CAUD</name>
<feature type="transmembrane region" description="Helical" evidence="1">
    <location>
        <begin position="21"/>
        <end position="43"/>
    </location>
</feature>
<protein>
    <submittedName>
        <fullName evidence="2">Uncharacterized protein</fullName>
    </submittedName>
</protein>